<protein>
    <submittedName>
        <fullName evidence="9">Aquaporin family protein</fullName>
    </submittedName>
</protein>
<evidence type="ECO:0000256" key="7">
    <source>
        <dbReference type="RuleBase" id="RU000477"/>
    </source>
</evidence>
<feature type="transmembrane region" description="Helical" evidence="8">
    <location>
        <begin position="138"/>
        <end position="157"/>
    </location>
</feature>
<feature type="transmembrane region" description="Helical" evidence="8">
    <location>
        <begin position="219"/>
        <end position="242"/>
    </location>
</feature>
<keyword evidence="3 7" id="KW-0813">Transport</keyword>
<evidence type="ECO:0000256" key="6">
    <source>
        <dbReference type="ARBA" id="ARBA00023136"/>
    </source>
</evidence>
<proteinExistence type="inferred from homology"/>
<name>A0A934WX57_9BACT</name>
<evidence type="ECO:0000313" key="10">
    <source>
        <dbReference type="Proteomes" id="UP000611723"/>
    </source>
</evidence>
<dbReference type="InterPro" id="IPR022357">
    <property type="entry name" value="MIP_CS"/>
</dbReference>
<evidence type="ECO:0000256" key="2">
    <source>
        <dbReference type="ARBA" id="ARBA00006175"/>
    </source>
</evidence>
<accession>A0A934WX57</accession>
<comment type="similarity">
    <text evidence="2 7">Belongs to the MIP/aquaporin (TC 1.A.8) family.</text>
</comment>
<keyword evidence="5 8" id="KW-1133">Transmembrane helix</keyword>
<dbReference type="PROSITE" id="PS00221">
    <property type="entry name" value="MIP"/>
    <property type="match status" value="1"/>
</dbReference>
<evidence type="ECO:0000256" key="1">
    <source>
        <dbReference type="ARBA" id="ARBA00004141"/>
    </source>
</evidence>
<dbReference type="InterPro" id="IPR023271">
    <property type="entry name" value="Aquaporin-like"/>
</dbReference>
<keyword evidence="10" id="KW-1185">Reference proteome</keyword>
<evidence type="ECO:0000313" key="9">
    <source>
        <dbReference type="EMBL" id="MBK6264743.1"/>
    </source>
</evidence>
<evidence type="ECO:0000256" key="5">
    <source>
        <dbReference type="ARBA" id="ARBA00022989"/>
    </source>
</evidence>
<feature type="transmembrane region" description="Helical" evidence="8">
    <location>
        <begin position="81"/>
        <end position="104"/>
    </location>
</feature>
<dbReference type="Pfam" id="PF00230">
    <property type="entry name" value="MIP"/>
    <property type="match status" value="1"/>
</dbReference>
<keyword evidence="6 8" id="KW-0472">Membrane</keyword>
<comment type="subcellular location">
    <subcellularLocation>
        <location evidence="1">Membrane</location>
        <topology evidence="1">Multi-pass membrane protein</topology>
    </subcellularLocation>
</comment>
<keyword evidence="4 7" id="KW-0812">Transmembrane</keyword>
<sequence>MNLFIAEFLGTFLLILMGSGVVANVVLPGTKGSQGGWIVITAGWAFGVFIAVVVAGPYSGAHINPAVSLALALTGDFAWELLWIYIPAQILGAAFGAFISWLIYKDHFAKTRDTGLIFAPFGTAPAIRNYASNFTSEVVGTFVLIIVILYSTQAALLGETDTPIGLGSLGALPVAILVWVIGLSLGGTTGYAINPARDLGPRIVHQLLPIKGKGSSDWAYSWVPVLGPIVGAALAAGVYLLLK</sequence>
<reference evidence="9" key="1">
    <citation type="submission" date="2021-01" db="EMBL/GenBank/DDBJ databases">
        <title>Marivirga aurantiaca sp. nov., isolated from intertidal surface sediments.</title>
        <authorList>
            <person name="Zhang M."/>
        </authorList>
    </citation>
    <scope>NUCLEOTIDE SEQUENCE</scope>
    <source>
        <strain evidence="9">S37H4</strain>
    </source>
</reference>
<dbReference type="GO" id="GO:0015254">
    <property type="term" value="F:glycerol channel activity"/>
    <property type="evidence" value="ECO:0007669"/>
    <property type="project" value="TreeGrafter"/>
</dbReference>
<dbReference type="AlphaFoldDB" id="A0A934WX57"/>
<dbReference type="SUPFAM" id="SSF81338">
    <property type="entry name" value="Aquaporin-like"/>
    <property type="match status" value="1"/>
</dbReference>
<dbReference type="RefSeq" id="WP_201430412.1">
    <property type="nucleotide sequence ID" value="NZ_JAEQBW010000002.1"/>
</dbReference>
<evidence type="ECO:0000256" key="4">
    <source>
        <dbReference type="ARBA" id="ARBA00022692"/>
    </source>
</evidence>
<evidence type="ECO:0000256" key="8">
    <source>
        <dbReference type="SAM" id="Phobius"/>
    </source>
</evidence>
<dbReference type="EMBL" id="JAEQBW010000002">
    <property type="protein sequence ID" value="MBK6264743.1"/>
    <property type="molecule type" value="Genomic_DNA"/>
</dbReference>
<dbReference type="PRINTS" id="PR00783">
    <property type="entry name" value="MINTRINSICP"/>
</dbReference>
<comment type="caution">
    <text evidence="9">The sequence shown here is derived from an EMBL/GenBank/DDBJ whole genome shotgun (WGS) entry which is preliminary data.</text>
</comment>
<feature type="transmembrane region" description="Helical" evidence="8">
    <location>
        <begin position="39"/>
        <end position="61"/>
    </location>
</feature>
<dbReference type="PANTHER" id="PTHR43829:SF9">
    <property type="entry name" value="AQUAPORIN-9"/>
    <property type="match status" value="1"/>
</dbReference>
<feature type="transmembrane region" description="Helical" evidence="8">
    <location>
        <begin position="6"/>
        <end position="27"/>
    </location>
</feature>
<dbReference type="PANTHER" id="PTHR43829">
    <property type="entry name" value="AQUAPORIN OR AQUAGLYCEROPORIN RELATED"/>
    <property type="match status" value="1"/>
</dbReference>
<dbReference type="InterPro" id="IPR050363">
    <property type="entry name" value="MIP/Aquaporin"/>
</dbReference>
<dbReference type="Proteomes" id="UP000611723">
    <property type="component" value="Unassembled WGS sequence"/>
</dbReference>
<organism evidence="9 10">
    <name type="scientific">Marivirga aurantiaca</name>
    <dbReference type="NCBI Taxonomy" id="2802615"/>
    <lineage>
        <taxon>Bacteria</taxon>
        <taxon>Pseudomonadati</taxon>
        <taxon>Bacteroidota</taxon>
        <taxon>Cytophagia</taxon>
        <taxon>Cytophagales</taxon>
        <taxon>Marivirgaceae</taxon>
        <taxon>Marivirga</taxon>
    </lineage>
</organism>
<gene>
    <name evidence="9" type="ORF">JKA74_06815</name>
</gene>
<feature type="transmembrane region" description="Helical" evidence="8">
    <location>
        <begin position="169"/>
        <end position="193"/>
    </location>
</feature>
<dbReference type="GO" id="GO:0005886">
    <property type="term" value="C:plasma membrane"/>
    <property type="evidence" value="ECO:0007669"/>
    <property type="project" value="TreeGrafter"/>
</dbReference>
<dbReference type="InterPro" id="IPR000425">
    <property type="entry name" value="MIP"/>
</dbReference>
<dbReference type="Gene3D" id="1.20.1080.10">
    <property type="entry name" value="Glycerol uptake facilitator protein"/>
    <property type="match status" value="1"/>
</dbReference>
<evidence type="ECO:0000256" key="3">
    <source>
        <dbReference type="ARBA" id="ARBA00022448"/>
    </source>
</evidence>